<evidence type="ECO:0000256" key="1">
    <source>
        <dbReference type="SAM" id="SignalP"/>
    </source>
</evidence>
<protein>
    <submittedName>
        <fullName evidence="2">Uncharacterized protein</fullName>
    </submittedName>
</protein>
<dbReference type="Proteomes" id="UP001159363">
    <property type="component" value="Chromosome 1"/>
</dbReference>
<gene>
    <name evidence="2" type="ORF">PR048_002479</name>
</gene>
<sequence>MHCGSYITHSLGTVSAVLTLFVVAVGAVGEENGGEAKTATSCRLTRIRAGETGDPRENPPTSAIVQHDSHLQKSRVTRPGIEPGSPWWEASRLTAHRTFKGFVRRQLMSLGSWIHDRRGQKAALHLRNSSSRYASTLRKSKYSFAPEENTQFSECSHTAKMNCEYEGLSFDLDDHRAVICSIADCFFPRMRPTDAGAIRSTLPRASRALSLLTARLLTDMQCSRLIASLRAGNTGWLSGVSWSGCRQLGARDARVRRLEGASRPFLKSDVIRSQRRAEVTSRTTPDYLFKFRACRPAFQHDSTPRKARWLVASSITIIMCEEPDWSRRNSDSSHHVESAVRFNHLITRHPLKAMCHNESLLRGFHIKGKIPRLIEILDKRFTDGEIDRGTYKMTGILMEKLQECSKNWTNSWKIIGKTARYIKILDKRFIGGKIDRKIDDKTGILIERLEDLSKDLCKDWRIDEKIAELFKILMEILWKDCDRMARSLPNWNCVACYSDCSRDNSGATKPAGTESEHSRGIIWIIAGHH</sequence>
<accession>A0ABQ9IKA1</accession>
<feature type="chain" id="PRO_5046347092" evidence="1">
    <location>
        <begin position="30"/>
        <end position="529"/>
    </location>
</feature>
<proteinExistence type="predicted"/>
<evidence type="ECO:0000313" key="3">
    <source>
        <dbReference type="Proteomes" id="UP001159363"/>
    </source>
</evidence>
<feature type="signal peptide" evidence="1">
    <location>
        <begin position="1"/>
        <end position="29"/>
    </location>
</feature>
<evidence type="ECO:0000313" key="2">
    <source>
        <dbReference type="EMBL" id="KAJ8897133.1"/>
    </source>
</evidence>
<comment type="caution">
    <text evidence="2">The sequence shown here is derived from an EMBL/GenBank/DDBJ whole genome shotgun (WGS) entry which is preliminary data.</text>
</comment>
<organism evidence="2 3">
    <name type="scientific">Dryococelus australis</name>
    <dbReference type="NCBI Taxonomy" id="614101"/>
    <lineage>
        <taxon>Eukaryota</taxon>
        <taxon>Metazoa</taxon>
        <taxon>Ecdysozoa</taxon>
        <taxon>Arthropoda</taxon>
        <taxon>Hexapoda</taxon>
        <taxon>Insecta</taxon>
        <taxon>Pterygota</taxon>
        <taxon>Neoptera</taxon>
        <taxon>Polyneoptera</taxon>
        <taxon>Phasmatodea</taxon>
        <taxon>Verophasmatodea</taxon>
        <taxon>Anareolatae</taxon>
        <taxon>Phasmatidae</taxon>
        <taxon>Eurycanthinae</taxon>
        <taxon>Dryococelus</taxon>
    </lineage>
</organism>
<keyword evidence="1" id="KW-0732">Signal</keyword>
<keyword evidence="3" id="KW-1185">Reference proteome</keyword>
<reference evidence="2 3" key="1">
    <citation type="submission" date="2023-02" db="EMBL/GenBank/DDBJ databases">
        <title>LHISI_Scaffold_Assembly.</title>
        <authorList>
            <person name="Stuart O.P."/>
            <person name="Cleave R."/>
            <person name="Magrath M.J.L."/>
            <person name="Mikheyev A.S."/>
        </authorList>
    </citation>
    <scope>NUCLEOTIDE SEQUENCE [LARGE SCALE GENOMIC DNA]</scope>
    <source>
        <strain evidence="2">Daus_M_001</strain>
        <tissue evidence="2">Leg muscle</tissue>
    </source>
</reference>
<dbReference type="EMBL" id="JARBHB010000001">
    <property type="protein sequence ID" value="KAJ8897133.1"/>
    <property type="molecule type" value="Genomic_DNA"/>
</dbReference>
<name>A0ABQ9IKA1_9NEOP</name>